<dbReference type="InterPro" id="IPR000253">
    <property type="entry name" value="FHA_dom"/>
</dbReference>
<proteinExistence type="predicted"/>
<gene>
    <name evidence="3" type="ORF">FVP33_16950</name>
</gene>
<dbReference type="Gene3D" id="2.60.200.20">
    <property type="match status" value="1"/>
</dbReference>
<evidence type="ECO:0000256" key="1">
    <source>
        <dbReference type="ARBA" id="ARBA00022553"/>
    </source>
</evidence>
<reference evidence="3 4" key="1">
    <citation type="submission" date="2019-08" db="EMBL/GenBank/DDBJ databases">
        <title>Bacterial whole genome sequence for Glaciihabitans sp. CHu50b-6-2.</title>
        <authorList>
            <person name="Jin L."/>
        </authorList>
    </citation>
    <scope>NUCLEOTIDE SEQUENCE [LARGE SCALE GENOMIC DNA]</scope>
    <source>
        <strain evidence="3 4">CHu50b-6-2</strain>
    </source>
</reference>
<protein>
    <submittedName>
        <fullName evidence="3">FHA domain-containing protein</fullName>
    </submittedName>
</protein>
<dbReference type="CDD" id="cd00060">
    <property type="entry name" value="FHA"/>
    <property type="match status" value="1"/>
</dbReference>
<dbReference type="Pfam" id="PF00498">
    <property type="entry name" value="FHA"/>
    <property type="match status" value="1"/>
</dbReference>
<sequence length="210" mass="22245">MDAEDDNTVIRPRAIPEVDAAIPDDDTIIRERVPFADLAPIFEEVARRAGLASAPFALVEPNRASPAASVPVVERARPQLPPVDDSSRTAPVYRFRVNNHEPIALDAPAILGRKPSAPRVTRGPLARLVRVPSPLREVSSTHLELRQHGSSVIVTDLGSTNGTIITVPGFSAQKLLQGESVVVSAGTVVDIGDGNLVEILPVERVSAAGG</sequence>
<dbReference type="SUPFAM" id="SSF49879">
    <property type="entry name" value="SMAD/FHA domain"/>
    <property type="match status" value="1"/>
</dbReference>
<evidence type="ECO:0000313" key="3">
    <source>
        <dbReference type="EMBL" id="TXN28526.1"/>
    </source>
</evidence>
<name>A0A5C8UJY5_9MICO</name>
<dbReference type="AlphaFoldDB" id="A0A5C8UJY5"/>
<organism evidence="3 4">
    <name type="scientific">Lacisediminihabitans profunda</name>
    <dbReference type="NCBI Taxonomy" id="2594790"/>
    <lineage>
        <taxon>Bacteria</taxon>
        <taxon>Bacillati</taxon>
        <taxon>Actinomycetota</taxon>
        <taxon>Actinomycetes</taxon>
        <taxon>Micrococcales</taxon>
        <taxon>Microbacteriaceae</taxon>
        <taxon>Lacisediminihabitans</taxon>
    </lineage>
</organism>
<comment type="caution">
    <text evidence="3">The sequence shown here is derived from an EMBL/GenBank/DDBJ whole genome shotgun (WGS) entry which is preliminary data.</text>
</comment>
<feature type="domain" description="FHA" evidence="2">
    <location>
        <begin position="109"/>
        <end position="166"/>
    </location>
</feature>
<dbReference type="InterPro" id="IPR008984">
    <property type="entry name" value="SMAD_FHA_dom_sf"/>
</dbReference>
<evidence type="ECO:0000313" key="4">
    <source>
        <dbReference type="Proteomes" id="UP000321379"/>
    </source>
</evidence>
<dbReference type="RefSeq" id="WP_147784879.1">
    <property type="nucleotide sequence ID" value="NZ_VRMG01000013.1"/>
</dbReference>
<keyword evidence="1" id="KW-0597">Phosphoprotein</keyword>
<evidence type="ECO:0000259" key="2">
    <source>
        <dbReference type="PROSITE" id="PS50006"/>
    </source>
</evidence>
<dbReference type="PROSITE" id="PS50006">
    <property type="entry name" value="FHA_DOMAIN"/>
    <property type="match status" value="1"/>
</dbReference>
<dbReference type="EMBL" id="VRMG01000013">
    <property type="protein sequence ID" value="TXN28526.1"/>
    <property type="molecule type" value="Genomic_DNA"/>
</dbReference>
<keyword evidence="4" id="KW-1185">Reference proteome</keyword>
<dbReference type="Proteomes" id="UP000321379">
    <property type="component" value="Unassembled WGS sequence"/>
</dbReference>
<accession>A0A5C8UJY5</accession>